<dbReference type="Proteomes" id="UP000288805">
    <property type="component" value="Unassembled WGS sequence"/>
</dbReference>
<dbReference type="PANTHER" id="PTHR11439:SF470">
    <property type="entry name" value="CYSTEINE-RICH RLK (RECEPTOR-LIKE PROTEIN KINASE) 8"/>
    <property type="match status" value="1"/>
</dbReference>
<sequence length="423" mass="48884">MWDEADSLIVSWLWNSMNPKISNTCMFLSMTKEIRDAVQQMYLKAYDATQVAEFDQVGVQIPSKEEVPSLNEIISLIRAEKSHKGVMLESPSLERTRTQGSLELQLNLCANPTRTFHALEKNQTWEIVGLPPGKKSMETFALMAKMNIVRVLLSLVANFDWYLEQFDVKIFFLHDNFKDEIYMDIPSAFKGNMRDNKVCRLMKVLYDLKQSPRAWFERFSKVMLIIEYRQSQRDHSLFIKHLDVEGITTLLVYADDIIVIGNDEKEKDALRRCLVKEFKTKELGRLKYFLGMGVAHSREGIFISQQTYMTNLLKETRKLACRLVSTPIDPNHKLEEANDNPIVNREMYQRLVGKLIHIAHTRPDIAYAISVAYIDADYASSPIDRRSTTSYYTFLGCNLVTWRSKKQNVVARLSAEAEFTAMA</sequence>
<dbReference type="CDD" id="cd09272">
    <property type="entry name" value="RNase_HI_RT_Ty1"/>
    <property type="match status" value="1"/>
</dbReference>
<dbReference type="InterPro" id="IPR013103">
    <property type="entry name" value="RVT_2"/>
</dbReference>
<organism evidence="2 3">
    <name type="scientific">Vitis vinifera</name>
    <name type="common">Grape</name>
    <dbReference type="NCBI Taxonomy" id="29760"/>
    <lineage>
        <taxon>Eukaryota</taxon>
        <taxon>Viridiplantae</taxon>
        <taxon>Streptophyta</taxon>
        <taxon>Embryophyta</taxon>
        <taxon>Tracheophyta</taxon>
        <taxon>Spermatophyta</taxon>
        <taxon>Magnoliopsida</taxon>
        <taxon>eudicotyledons</taxon>
        <taxon>Gunneridae</taxon>
        <taxon>Pentapetalae</taxon>
        <taxon>rosids</taxon>
        <taxon>Vitales</taxon>
        <taxon>Vitaceae</taxon>
        <taxon>Viteae</taxon>
        <taxon>Vitis</taxon>
    </lineage>
</organism>
<accession>A0A438FZI0</accession>
<evidence type="ECO:0000313" key="3">
    <source>
        <dbReference type="Proteomes" id="UP000288805"/>
    </source>
</evidence>
<evidence type="ECO:0000259" key="1">
    <source>
        <dbReference type="Pfam" id="PF07727"/>
    </source>
</evidence>
<dbReference type="EMBL" id="QGNW01000688">
    <property type="protein sequence ID" value="RVW65369.1"/>
    <property type="molecule type" value="Genomic_DNA"/>
</dbReference>
<protein>
    <submittedName>
        <fullName evidence="2">Retrovirus-related Pol polyprotein from transposon RE1</fullName>
    </submittedName>
</protein>
<dbReference type="InterPro" id="IPR043502">
    <property type="entry name" value="DNA/RNA_pol_sf"/>
</dbReference>
<comment type="caution">
    <text evidence="2">The sequence shown here is derived from an EMBL/GenBank/DDBJ whole genome shotgun (WGS) entry which is preliminary data.</text>
</comment>
<dbReference type="AlphaFoldDB" id="A0A438FZI0"/>
<feature type="domain" description="Reverse transcriptase Ty1/copia-type" evidence="1">
    <location>
        <begin position="133"/>
        <end position="328"/>
    </location>
</feature>
<gene>
    <name evidence="2" type="primary">RE1_2508</name>
    <name evidence="2" type="ORF">CK203_022200</name>
</gene>
<name>A0A438FZI0_VITVI</name>
<dbReference type="PANTHER" id="PTHR11439">
    <property type="entry name" value="GAG-POL-RELATED RETROTRANSPOSON"/>
    <property type="match status" value="1"/>
</dbReference>
<dbReference type="SUPFAM" id="SSF56672">
    <property type="entry name" value="DNA/RNA polymerases"/>
    <property type="match status" value="1"/>
</dbReference>
<proteinExistence type="predicted"/>
<reference evidence="2 3" key="1">
    <citation type="journal article" date="2018" name="PLoS Genet.">
        <title>Population sequencing reveals clonal diversity and ancestral inbreeding in the grapevine cultivar Chardonnay.</title>
        <authorList>
            <person name="Roach M.J."/>
            <person name="Johnson D.L."/>
            <person name="Bohlmann J."/>
            <person name="van Vuuren H.J."/>
            <person name="Jones S.J."/>
            <person name="Pretorius I.S."/>
            <person name="Schmidt S.A."/>
            <person name="Borneman A.R."/>
        </authorList>
    </citation>
    <scope>NUCLEOTIDE SEQUENCE [LARGE SCALE GENOMIC DNA]</scope>
    <source>
        <strain evidence="3">cv. Chardonnay</strain>
        <tissue evidence="2">Leaf</tissue>
    </source>
</reference>
<dbReference type="Pfam" id="PF07727">
    <property type="entry name" value="RVT_2"/>
    <property type="match status" value="1"/>
</dbReference>
<evidence type="ECO:0000313" key="2">
    <source>
        <dbReference type="EMBL" id="RVW65369.1"/>
    </source>
</evidence>